<reference evidence="3" key="2">
    <citation type="journal article" date="2023" name="BMC Genomics">
        <title>Pest status, molecular evolution, and epigenetic factors derived from the genome assembly of Frankliniella fusca, a thysanopteran phytovirus vector.</title>
        <authorList>
            <person name="Catto M.A."/>
            <person name="Labadie P.E."/>
            <person name="Jacobson A.L."/>
            <person name="Kennedy G.G."/>
            <person name="Srinivasan R."/>
            <person name="Hunt B.G."/>
        </authorList>
    </citation>
    <scope>NUCLEOTIDE SEQUENCE</scope>
    <source>
        <strain evidence="3">PL_HMW_Pooled</strain>
    </source>
</reference>
<feature type="compositionally biased region" description="Basic and acidic residues" evidence="1">
    <location>
        <begin position="224"/>
        <end position="236"/>
    </location>
</feature>
<organism evidence="3 4">
    <name type="scientific">Frankliniella fusca</name>
    <dbReference type="NCBI Taxonomy" id="407009"/>
    <lineage>
        <taxon>Eukaryota</taxon>
        <taxon>Metazoa</taxon>
        <taxon>Ecdysozoa</taxon>
        <taxon>Arthropoda</taxon>
        <taxon>Hexapoda</taxon>
        <taxon>Insecta</taxon>
        <taxon>Pterygota</taxon>
        <taxon>Neoptera</taxon>
        <taxon>Paraneoptera</taxon>
        <taxon>Thysanoptera</taxon>
        <taxon>Terebrantia</taxon>
        <taxon>Thripoidea</taxon>
        <taxon>Thripidae</taxon>
        <taxon>Frankliniella</taxon>
    </lineage>
</organism>
<reference evidence="3" key="1">
    <citation type="submission" date="2021-07" db="EMBL/GenBank/DDBJ databases">
        <authorList>
            <person name="Catto M.A."/>
            <person name="Jacobson A."/>
            <person name="Kennedy G."/>
            <person name="Labadie P."/>
            <person name="Hunt B.G."/>
            <person name="Srinivasan R."/>
        </authorList>
    </citation>
    <scope>NUCLEOTIDE SEQUENCE</scope>
    <source>
        <strain evidence="3">PL_HMW_Pooled</strain>
        <tissue evidence="3">Head</tissue>
    </source>
</reference>
<evidence type="ECO:0000313" key="3">
    <source>
        <dbReference type="EMBL" id="KAK3911669.1"/>
    </source>
</evidence>
<feature type="region of interest" description="Disordered" evidence="1">
    <location>
        <begin position="138"/>
        <end position="171"/>
    </location>
</feature>
<dbReference type="PANTHER" id="PTHR10773">
    <property type="entry name" value="DNA-DIRECTED RNA POLYMERASES I, II, AND III SUBUNIT RPABC2"/>
    <property type="match status" value="1"/>
</dbReference>
<evidence type="ECO:0000256" key="1">
    <source>
        <dbReference type="SAM" id="MobiDB-lite"/>
    </source>
</evidence>
<dbReference type="EMBL" id="JAHWGI010000284">
    <property type="protein sequence ID" value="KAK3911669.1"/>
    <property type="molecule type" value="Genomic_DNA"/>
</dbReference>
<feature type="compositionally biased region" description="Pro residues" evidence="1">
    <location>
        <begin position="158"/>
        <end position="168"/>
    </location>
</feature>
<dbReference type="InterPro" id="IPR057191">
    <property type="entry name" value="DUF7869"/>
</dbReference>
<keyword evidence="4" id="KW-1185">Reference proteome</keyword>
<accession>A0AAE1GYZ0</accession>
<feature type="region of interest" description="Disordered" evidence="1">
    <location>
        <begin position="1"/>
        <end position="70"/>
    </location>
</feature>
<protein>
    <submittedName>
        <fullName evidence="3">LysM and putative peptidoglycan-binding domain-containing protein 2</fullName>
    </submittedName>
</protein>
<gene>
    <name evidence="3" type="ORF">KUF71_021330</name>
</gene>
<evidence type="ECO:0000259" key="2">
    <source>
        <dbReference type="Pfam" id="PF25273"/>
    </source>
</evidence>
<dbReference type="Proteomes" id="UP001219518">
    <property type="component" value="Unassembled WGS sequence"/>
</dbReference>
<evidence type="ECO:0000313" key="4">
    <source>
        <dbReference type="Proteomes" id="UP001219518"/>
    </source>
</evidence>
<comment type="caution">
    <text evidence="3">The sequence shown here is derived from an EMBL/GenBank/DDBJ whole genome shotgun (WGS) entry which is preliminary data.</text>
</comment>
<dbReference type="Pfam" id="PF25273">
    <property type="entry name" value="DUF7869"/>
    <property type="match status" value="1"/>
</dbReference>
<dbReference type="AlphaFoldDB" id="A0AAE1GYZ0"/>
<feature type="domain" description="DUF7869" evidence="2">
    <location>
        <begin position="557"/>
        <end position="658"/>
    </location>
</feature>
<name>A0AAE1GYZ0_9NEOP</name>
<proteinExistence type="predicted"/>
<feature type="compositionally biased region" description="Polar residues" evidence="1">
    <location>
        <begin position="39"/>
        <end position="70"/>
    </location>
</feature>
<dbReference type="PANTHER" id="PTHR10773:SF19">
    <property type="match status" value="1"/>
</dbReference>
<feature type="region of interest" description="Disordered" evidence="1">
    <location>
        <begin position="202"/>
        <end position="242"/>
    </location>
</feature>
<feature type="compositionally biased region" description="Polar residues" evidence="1">
    <location>
        <begin position="8"/>
        <end position="27"/>
    </location>
</feature>
<sequence length="881" mass="100579">MSLEDKSSLNPSQTPVPRLRTNITSPSTPTPVPRARTKVSLTSTQTPVPRSKSYTPVPTPRTTVKASPSDPTVLVDCLKTPEYSKPVFIEESPTDMINLDEDTVLLPVINMEDIDPEFHPIINDFDFSSPGKPIILPGKGTSTPNTKDAGKMRFPPASDLPPTPPETPEVPYMSSEVEISTNSLNEETLAESLDASNLNDSLQENEVFVTPQKKTFRKKQRQPSKQDKSKEAHNKGQEYISTRGKLVNAREMKPACENCRFKCNEKVSENQRATLFKNFWELGDKERRDGFIRECITVKEPEVHKNGDDVTQRTHTIKYSFKFPVIGQVFVCKTMFLNTLAISEGPVRTQVAKLERGVTVPSPDKRGRHPKINPAVKEKQDGNIMEHISLFQTVPSHFCRLRSKRKYLSAHLTIRHMWHLYKTWMSKNKPGEDIKSEKYYRKFFCTKFNLGFYKPKKDRCDLCLIYEIGTTAQKKKLQVKYDEHIRNKKSAKEARKRDEQHAKSCRDNVCYCLMDLQQVVSLPKTEAGMVFNKRKLSTYNFTVYDRILKNGYCYLWDESEAKRGANEIATCVLLFIKKKVSEGITDFFIWSDNCSGQNKNKYLFAAYTWAAAQYNITINHRYMERGHTMNEADSMHATIERAARYEQIFEPKDLVPIIILNAKRSGSKYDVHLVGPEILDLHPLADNLQNWASKNAKWKSVREINVDWENSPGKVFVKHDFTAAHSIEVKITKVGRQVNLATYSIPKAYNGPLVLKAKKLADLATLCRELIIPSHKHAFYEGLINFPALQNPLIDSGNEEGLSEDEEARQIAERDFLLDYENDEEKAVESESDYDEEVIIAKRNRFQSKRNEDQDADGQNSEADAPDFVVSNDNSSEDSDL</sequence>
<feature type="region of interest" description="Disordered" evidence="1">
    <location>
        <begin position="843"/>
        <end position="881"/>
    </location>
</feature>